<reference evidence="7 8" key="1">
    <citation type="submission" date="2018-04" db="EMBL/GenBank/DDBJ databases">
        <authorList>
            <person name="Vogel A."/>
        </authorList>
    </citation>
    <scope>NUCLEOTIDE SEQUENCE [LARGE SCALE GENOMIC DNA]</scope>
</reference>
<dbReference type="InterPro" id="IPR017907">
    <property type="entry name" value="Znf_RING_CS"/>
</dbReference>
<accession>A0A484NLQ3</accession>
<feature type="domain" description="RING-type" evidence="6">
    <location>
        <begin position="19"/>
        <end position="60"/>
    </location>
</feature>
<dbReference type="GO" id="GO:0008270">
    <property type="term" value="F:zinc ion binding"/>
    <property type="evidence" value="ECO:0007669"/>
    <property type="project" value="UniProtKB-KW"/>
</dbReference>
<evidence type="ECO:0000313" key="7">
    <source>
        <dbReference type="EMBL" id="VFR02081.1"/>
    </source>
</evidence>
<dbReference type="PROSITE" id="PS00518">
    <property type="entry name" value="ZF_RING_1"/>
    <property type="match status" value="1"/>
</dbReference>
<dbReference type="PANTHER" id="PTHR46293">
    <property type="entry name" value="E3 UBIQUITIN PROTEIN LIGASE DRIP1"/>
    <property type="match status" value="1"/>
</dbReference>
<dbReference type="AlphaFoldDB" id="A0A484NLQ3"/>
<dbReference type="InterPro" id="IPR001841">
    <property type="entry name" value="Znf_RING"/>
</dbReference>
<keyword evidence="3" id="KW-0862">Zinc</keyword>
<dbReference type="Proteomes" id="UP000595140">
    <property type="component" value="Unassembled WGS sequence"/>
</dbReference>
<feature type="region of interest" description="Disordered" evidence="5">
    <location>
        <begin position="165"/>
        <end position="191"/>
    </location>
</feature>
<evidence type="ECO:0000256" key="1">
    <source>
        <dbReference type="ARBA" id="ARBA00022723"/>
    </source>
</evidence>
<evidence type="ECO:0000256" key="3">
    <source>
        <dbReference type="ARBA" id="ARBA00022833"/>
    </source>
</evidence>
<dbReference type="OrthoDB" id="1305878at2759"/>
<evidence type="ECO:0000256" key="2">
    <source>
        <dbReference type="ARBA" id="ARBA00022771"/>
    </source>
</evidence>
<protein>
    <recommendedName>
        <fullName evidence="6">RING-type domain-containing protein</fullName>
    </recommendedName>
</protein>
<evidence type="ECO:0000256" key="5">
    <source>
        <dbReference type="SAM" id="MobiDB-lite"/>
    </source>
</evidence>
<evidence type="ECO:0000259" key="6">
    <source>
        <dbReference type="PROSITE" id="PS50089"/>
    </source>
</evidence>
<dbReference type="GO" id="GO:0004842">
    <property type="term" value="F:ubiquitin-protein transferase activity"/>
    <property type="evidence" value="ECO:0007669"/>
    <property type="project" value="InterPro"/>
</dbReference>
<dbReference type="InterPro" id="IPR013083">
    <property type="entry name" value="Znf_RING/FYVE/PHD"/>
</dbReference>
<evidence type="ECO:0000313" key="8">
    <source>
        <dbReference type="Proteomes" id="UP000595140"/>
    </source>
</evidence>
<dbReference type="InterPro" id="IPR044807">
    <property type="entry name" value="DRIP1-like"/>
</dbReference>
<keyword evidence="2 4" id="KW-0863">Zinc-finger</keyword>
<organism evidence="7 8">
    <name type="scientific">Cuscuta campestris</name>
    <dbReference type="NCBI Taxonomy" id="132261"/>
    <lineage>
        <taxon>Eukaryota</taxon>
        <taxon>Viridiplantae</taxon>
        <taxon>Streptophyta</taxon>
        <taxon>Embryophyta</taxon>
        <taxon>Tracheophyta</taxon>
        <taxon>Spermatophyta</taxon>
        <taxon>Magnoliopsida</taxon>
        <taxon>eudicotyledons</taxon>
        <taxon>Gunneridae</taxon>
        <taxon>Pentapetalae</taxon>
        <taxon>asterids</taxon>
        <taxon>lamiids</taxon>
        <taxon>Solanales</taxon>
        <taxon>Convolvulaceae</taxon>
        <taxon>Cuscuteae</taxon>
        <taxon>Cuscuta</taxon>
        <taxon>Cuscuta subgen. Grammica</taxon>
        <taxon>Cuscuta sect. Cleistogrammica</taxon>
    </lineage>
</organism>
<dbReference type="Pfam" id="PF13923">
    <property type="entry name" value="zf-C3HC4_2"/>
    <property type="match status" value="1"/>
</dbReference>
<dbReference type="SMART" id="SM00184">
    <property type="entry name" value="RING"/>
    <property type="match status" value="1"/>
</dbReference>
<keyword evidence="1" id="KW-0479">Metal-binding</keyword>
<keyword evidence="8" id="KW-1185">Reference proteome</keyword>
<dbReference type="PROSITE" id="PS50089">
    <property type="entry name" value="ZF_RING_2"/>
    <property type="match status" value="1"/>
</dbReference>
<name>A0A484NLQ3_9ASTE</name>
<sequence length="789" mass="89890">MSNQVVKVRRETIAACMTCPLCSKLFRDATTISECLHTFCRRCIYKKLSDEETECCPICNIDLGCVPLEKLRADHNLQDIGGRDGNIPVSFIQKYLMRKLDLASEDEVEIRCMGQPIVPTLQLNSLLDMWLQMASAERVSVAIGSSAKDFVMVLAYARKRDGAPFSASNGCGESDLESEPNSKRRRRSSSYTALSDRTRELLEEKVSFPNVSKCRLKHIKASILAPGFRDAPELPDSLALNKEYKIGSYFDTECLTYSETFQHVPNVEAGKELNVLDLLGDDLLSFSTSSQNDPSSSRTTRRENVNVESTVNLKGKYVMICCVFVPSIWSSADGPMVYHTALASHELARRDDFVLVVVPMMREGFAHSYSAYQHFLLGFSCLAVPFCDSHQREYICSALGFDGKIKAVILDPSQKVLYHGPPIMFSQFGGAEHGSFPFTPERMDICLRRGGVLQDLSLNELLGLSDTDVLFNILKDAQITISELKQKFVGLYVCSDCRSLRKLQEVHEECRRQKYELEIVVVCCPFEKQVPPKLHEKLIMDALASFKLIGWWGFPFNNTVFHRLMRMREIDSDREGLFIVDPIEKYVDPYGLPIISDFGMDGYPFTRRKLIDKEFQRKMGLSLKSLLLPWDCVYGMRDTLTRWMVDYSTALLKNYIVVLYLFKEKEKFLADRLGARYKKNWKRKHSNVVVVAVNIDGSRTSDEDFMARGWFVCRAKPTKSAKLCDEFFHPLCNPCETVVAFGDDGMIQSMDPNHILKCRHPPFHGDLRDEIARAFDDAGLHYMRHYNYS</sequence>
<dbReference type="EMBL" id="OOIL02006792">
    <property type="protein sequence ID" value="VFR02081.1"/>
    <property type="molecule type" value="Genomic_DNA"/>
</dbReference>
<gene>
    <name evidence="7" type="ORF">CCAM_LOCUS43856</name>
</gene>
<dbReference type="SUPFAM" id="SSF57850">
    <property type="entry name" value="RING/U-box"/>
    <property type="match status" value="1"/>
</dbReference>
<dbReference type="CDD" id="cd16525">
    <property type="entry name" value="RING-HC_PCGF"/>
    <property type="match status" value="1"/>
</dbReference>
<proteinExistence type="predicted"/>
<dbReference type="Gene3D" id="3.30.40.10">
    <property type="entry name" value="Zinc/RING finger domain, C3HC4 (zinc finger)"/>
    <property type="match status" value="1"/>
</dbReference>
<dbReference type="PANTHER" id="PTHR46293:SF1">
    <property type="entry name" value="OS03G0632800 PROTEIN"/>
    <property type="match status" value="1"/>
</dbReference>
<evidence type="ECO:0000256" key="4">
    <source>
        <dbReference type="PROSITE-ProRule" id="PRU00175"/>
    </source>
</evidence>